<name>A0ABT8KS86_9BACT</name>
<evidence type="ECO:0000313" key="1">
    <source>
        <dbReference type="EMBL" id="MDN5203631.1"/>
    </source>
</evidence>
<accession>A0ABT8KS86</accession>
<evidence type="ECO:0000313" key="2">
    <source>
        <dbReference type="Proteomes" id="UP001172082"/>
    </source>
</evidence>
<organism evidence="1 2">
    <name type="scientific">Splendidivirga corallicola</name>
    <dbReference type="NCBI Taxonomy" id="3051826"/>
    <lineage>
        <taxon>Bacteria</taxon>
        <taxon>Pseudomonadati</taxon>
        <taxon>Bacteroidota</taxon>
        <taxon>Cytophagia</taxon>
        <taxon>Cytophagales</taxon>
        <taxon>Splendidivirgaceae</taxon>
        <taxon>Splendidivirga</taxon>
    </lineage>
</organism>
<dbReference type="EMBL" id="JAUJEA010000008">
    <property type="protein sequence ID" value="MDN5203631.1"/>
    <property type="molecule type" value="Genomic_DNA"/>
</dbReference>
<gene>
    <name evidence="1" type="ORF">QQ008_19740</name>
</gene>
<proteinExistence type="predicted"/>
<sequence length="238" mass="27795">MKAIFTLVFVLVHAIVFSQGSTSADAQQNIYELGEDNTKGIVRIYDNRYQGVKGSPYLYPSWSQGKVKLEGEEIVGEAEIKLNLYQNDLIYKNSATKKVLAIDNASEFTINNPRTNKELIFEKVQFKLGKNKEMKGYLEVLYSNQVMLYKRYKVKFIKADFQGAYSSGRKYDEFKRSEELYVKDLKGKFWFLKPSKKRFQEIFSDKSSELKSLFRKDKLILTDEKAILEVIKYYESLH</sequence>
<dbReference type="RefSeq" id="WP_346753654.1">
    <property type="nucleotide sequence ID" value="NZ_JAUJEA010000008.1"/>
</dbReference>
<protein>
    <submittedName>
        <fullName evidence="1">Uncharacterized protein</fullName>
    </submittedName>
</protein>
<comment type="caution">
    <text evidence="1">The sequence shown here is derived from an EMBL/GenBank/DDBJ whole genome shotgun (WGS) entry which is preliminary data.</text>
</comment>
<reference evidence="1" key="1">
    <citation type="submission" date="2023-06" db="EMBL/GenBank/DDBJ databases">
        <title>Genomic of Parafulvivirga corallium.</title>
        <authorList>
            <person name="Wang G."/>
        </authorList>
    </citation>
    <scope>NUCLEOTIDE SEQUENCE</scope>
    <source>
        <strain evidence="1">BMA10</strain>
    </source>
</reference>
<keyword evidence="2" id="KW-1185">Reference proteome</keyword>
<dbReference type="Proteomes" id="UP001172082">
    <property type="component" value="Unassembled WGS sequence"/>
</dbReference>